<accession>A0A8S3PPV1</accession>
<gene>
    <name evidence="1" type="ORF">MEDL_330</name>
</gene>
<evidence type="ECO:0000313" key="1">
    <source>
        <dbReference type="EMBL" id="CAG2184689.1"/>
    </source>
</evidence>
<organism evidence="1 2">
    <name type="scientific">Mytilus edulis</name>
    <name type="common">Blue mussel</name>
    <dbReference type="NCBI Taxonomy" id="6550"/>
    <lineage>
        <taxon>Eukaryota</taxon>
        <taxon>Metazoa</taxon>
        <taxon>Spiralia</taxon>
        <taxon>Lophotrochozoa</taxon>
        <taxon>Mollusca</taxon>
        <taxon>Bivalvia</taxon>
        <taxon>Autobranchia</taxon>
        <taxon>Pteriomorphia</taxon>
        <taxon>Mytilida</taxon>
        <taxon>Mytiloidea</taxon>
        <taxon>Mytilidae</taxon>
        <taxon>Mytilinae</taxon>
        <taxon>Mytilus</taxon>
    </lineage>
</organism>
<name>A0A8S3PPV1_MYTED</name>
<comment type="caution">
    <text evidence="1">The sequence shown here is derived from an EMBL/GenBank/DDBJ whole genome shotgun (WGS) entry which is preliminary data.</text>
</comment>
<dbReference type="OrthoDB" id="5962960at2759"/>
<dbReference type="EMBL" id="CAJPWZ010000015">
    <property type="protein sequence ID" value="CAG2184689.1"/>
    <property type="molecule type" value="Genomic_DNA"/>
</dbReference>
<evidence type="ECO:0000313" key="2">
    <source>
        <dbReference type="Proteomes" id="UP000683360"/>
    </source>
</evidence>
<sequence>MEKFDIIIYSAQQPIDSADNDNIYELILKTLCRRIAKLQIKLMHNLTYEIKAKCSTGNYKIRAGRMSCEELTKRKNEGKYMCKDDNKFHSSEAIENTWLKYAAVKDVETACVKLEIKIDELVAKGIHILSMKEIEEINENSRVFILSPDQLVDFLHFQNSIGKIVYFDVPHLRSYVIINSLLLEEVKKCFVTALQGLIIPDIATSVRDCLFVTLERISEFYQSTIHCKANNKLPFHTEYSCSKLNCFTPEENMVVDTEECLCEHGENIKHNWRVWNQKLVCTLL</sequence>
<reference evidence="1" key="1">
    <citation type="submission" date="2021-03" db="EMBL/GenBank/DDBJ databases">
        <authorList>
            <person name="Bekaert M."/>
        </authorList>
    </citation>
    <scope>NUCLEOTIDE SEQUENCE</scope>
</reference>
<proteinExistence type="predicted"/>
<dbReference type="Proteomes" id="UP000683360">
    <property type="component" value="Unassembled WGS sequence"/>
</dbReference>
<keyword evidence="2" id="KW-1185">Reference proteome</keyword>
<protein>
    <submittedName>
        <fullName evidence="1">Uncharacterized protein</fullName>
    </submittedName>
</protein>
<dbReference type="AlphaFoldDB" id="A0A8S3PPV1"/>